<reference evidence="1 2" key="1">
    <citation type="submission" date="2016-10" db="EMBL/GenBank/DDBJ databases">
        <authorList>
            <person name="de Groot N.N."/>
        </authorList>
    </citation>
    <scope>NUCLEOTIDE SEQUENCE [LARGE SCALE GENOMIC DNA]</scope>
    <source>
        <strain evidence="1 2">DSM 43019</strain>
    </source>
</reference>
<dbReference type="AlphaFoldDB" id="A0A1I2LJZ8"/>
<dbReference type="STRING" id="35752.SAMN05421541_12190"/>
<proteinExistence type="predicted"/>
<dbReference type="EMBL" id="FONV01000021">
    <property type="protein sequence ID" value="SFF77386.1"/>
    <property type="molecule type" value="Genomic_DNA"/>
</dbReference>
<sequence>MRHDRCVSTIIEFFLAADRETAAAAVEAGPGGDALTYGNFDALLSIEEWESLLTGREFDDVEGPEPLGDDDGALVLIFPAVLTEALAGDVTGVAGRWLELRAEEGEQIDEDLGAEIVAEVAALAVRARRTGELLCCRAC</sequence>
<evidence type="ECO:0000313" key="1">
    <source>
        <dbReference type="EMBL" id="SFF77386.1"/>
    </source>
</evidence>
<gene>
    <name evidence="1" type="ORF">SAMN05421541_12190</name>
</gene>
<organism evidence="1 2">
    <name type="scientific">Actinoplanes philippinensis</name>
    <dbReference type="NCBI Taxonomy" id="35752"/>
    <lineage>
        <taxon>Bacteria</taxon>
        <taxon>Bacillati</taxon>
        <taxon>Actinomycetota</taxon>
        <taxon>Actinomycetes</taxon>
        <taxon>Micromonosporales</taxon>
        <taxon>Micromonosporaceae</taxon>
        <taxon>Actinoplanes</taxon>
    </lineage>
</organism>
<accession>A0A1I2LJZ8</accession>
<name>A0A1I2LJZ8_9ACTN</name>
<evidence type="ECO:0000313" key="2">
    <source>
        <dbReference type="Proteomes" id="UP000199645"/>
    </source>
</evidence>
<keyword evidence="2" id="KW-1185">Reference proteome</keyword>
<dbReference type="Proteomes" id="UP000199645">
    <property type="component" value="Unassembled WGS sequence"/>
</dbReference>
<protein>
    <submittedName>
        <fullName evidence="1">Uncharacterized protein</fullName>
    </submittedName>
</protein>